<proteinExistence type="predicted"/>
<dbReference type="SUPFAM" id="SSF54285">
    <property type="entry name" value="MoaD/ThiS"/>
    <property type="match status" value="1"/>
</dbReference>
<name>A0A429YQW8_9HYPH</name>
<dbReference type="InterPro" id="IPR003749">
    <property type="entry name" value="ThiS/MoaD-like"/>
</dbReference>
<reference evidence="1 2" key="1">
    <citation type="submission" date="2018-12" db="EMBL/GenBank/DDBJ databases">
        <title>Mesorhizobium carbonis sp. nov., isolated from coal mine water.</title>
        <authorList>
            <person name="Xin W."/>
            <person name="Xu Z."/>
            <person name="Xiang F."/>
            <person name="Zhang J."/>
            <person name="Xi L."/>
            <person name="Liu J."/>
        </authorList>
    </citation>
    <scope>NUCLEOTIDE SEQUENCE [LARGE SCALE GENOMIC DNA]</scope>
    <source>
        <strain evidence="1 2">B2.3</strain>
    </source>
</reference>
<dbReference type="OrthoDB" id="9156098at2"/>
<dbReference type="Gene3D" id="3.10.20.30">
    <property type="match status" value="1"/>
</dbReference>
<evidence type="ECO:0000313" key="1">
    <source>
        <dbReference type="EMBL" id="RST83811.1"/>
    </source>
</evidence>
<dbReference type="Pfam" id="PF02597">
    <property type="entry name" value="ThiS"/>
    <property type="match status" value="1"/>
</dbReference>
<dbReference type="CDD" id="cd17040">
    <property type="entry name" value="Ubl_MoaD_like"/>
    <property type="match status" value="1"/>
</dbReference>
<keyword evidence="2" id="KW-1185">Reference proteome</keyword>
<sequence length="108" mass="11546">MARHDDHSGAAGHASAVRAALPVTVKLPAVLCDLFPGSRREVSMVVATVAEMIDELDRLWPGMGDRIRDTRPAIRKHMNVFVDGSRASLKTPLAPGDEVYVLTAISGG</sequence>
<dbReference type="EMBL" id="RWKW01000101">
    <property type="protein sequence ID" value="RST83811.1"/>
    <property type="molecule type" value="Genomic_DNA"/>
</dbReference>
<dbReference type="InterPro" id="IPR012675">
    <property type="entry name" value="Beta-grasp_dom_sf"/>
</dbReference>
<dbReference type="InterPro" id="IPR016155">
    <property type="entry name" value="Mopterin_synth/thiamin_S_b"/>
</dbReference>
<dbReference type="InterPro" id="IPR052045">
    <property type="entry name" value="Sulfur_Carrier/Prot_Modifier"/>
</dbReference>
<evidence type="ECO:0000313" key="2">
    <source>
        <dbReference type="Proteomes" id="UP000278398"/>
    </source>
</evidence>
<dbReference type="PANTHER" id="PTHR38031">
    <property type="entry name" value="SULFUR CARRIER PROTEIN SLR0821-RELATED"/>
    <property type="match status" value="1"/>
</dbReference>
<dbReference type="PANTHER" id="PTHR38031:SF1">
    <property type="entry name" value="SULFUR CARRIER PROTEIN CYSO"/>
    <property type="match status" value="1"/>
</dbReference>
<organism evidence="1 2">
    <name type="scientific">Aquibium carbonis</name>
    <dbReference type="NCBI Taxonomy" id="2495581"/>
    <lineage>
        <taxon>Bacteria</taxon>
        <taxon>Pseudomonadati</taxon>
        <taxon>Pseudomonadota</taxon>
        <taxon>Alphaproteobacteria</taxon>
        <taxon>Hyphomicrobiales</taxon>
        <taxon>Phyllobacteriaceae</taxon>
        <taxon>Aquibium</taxon>
    </lineage>
</organism>
<accession>A0A429YQW8</accession>
<gene>
    <name evidence="1" type="ORF">EJC49_22100</name>
</gene>
<protein>
    <submittedName>
        <fullName evidence="1">MoaD/ThiS family protein</fullName>
    </submittedName>
</protein>
<dbReference type="RefSeq" id="WP_126702101.1">
    <property type="nucleotide sequence ID" value="NZ_RWKW01000101.1"/>
</dbReference>
<dbReference type="AlphaFoldDB" id="A0A429YQW8"/>
<comment type="caution">
    <text evidence="1">The sequence shown here is derived from an EMBL/GenBank/DDBJ whole genome shotgun (WGS) entry which is preliminary data.</text>
</comment>
<dbReference type="Proteomes" id="UP000278398">
    <property type="component" value="Unassembled WGS sequence"/>
</dbReference>